<sequence>MRFAPYLPTALLLWPLLVFARPLPPCLDLDSLSEDGVNPCEPIEQDTFYWSLDEGHPRLRARSAEEDVANADAIPALKQREDIVEHAIIAPEGPMRSDVESALSIVGKEGPIVDSRATRNLEERWMQGEFEMLDVVDVDSPGKVTPSITNLDMVDT</sequence>
<dbReference type="OrthoDB" id="10368357at2759"/>
<dbReference type="EMBL" id="CAJPDR010000568">
    <property type="protein sequence ID" value="CAF9939784.1"/>
    <property type="molecule type" value="Genomic_DNA"/>
</dbReference>
<gene>
    <name evidence="2" type="ORF">ALECFALPRED_008287</name>
</gene>
<keyword evidence="3" id="KW-1185">Reference proteome</keyword>
<feature type="chain" id="PRO_5034346396" evidence="1">
    <location>
        <begin position="21"/>
        <end position="156"/>
    </location>
</feature>
<feature type="signal peptide" evidence="1">
    <location>
        <begin position="1"/>
        <end position="20"/>
    </location>
</feature>
<evidence type="ECO:0000313" key="2">
    <source>
        <dbReference type="EMBL" id="CAF9939784.1"/>
    </source>
</evidence>
<evidence type="ECO:0000256" key="1">
    <source>
        <dbReference type="SAM" id="SignalP"/>
    </source>
</evidence>
<dbReference type="Proteomes" id="UP000664203">
    <property type="component" value="Unassembled WGS sequence"/>
</dbReference>
<keyword evidence="1" id="KW-0732">Signal</keyword>
<proteinExistence type="predicted"/>
<comment type="caution">
    <text evidence="2">The sequence shown here is derived from an EMBL/GenBank/DDBJ whole genome shotgun (WGS) entry which is preliminary data.</text>
</comment>
<protein>
    <submittedName>
        <fullName evidence="2">Uncharacterized protein</fullName>
    </submittedName>
</protein>
<accession>A0A8H3PGF7</accession>
<organism evidence="2 3">
    <name type="scientific">Alectoria fallacina</name>
    <dbReference type="NCBI Taxonomy" id="1903189"/>
    <lineage>
        <taxon>Eukaryota</taxon>
        <taxon>Fungi</taxon>
        <taxon>Dikarya</taxon>
        <taxon>Ascomycota</taxon>
        <taxon>Pezizomycotina</taxon>
        <taxon>Lecanoromycetes</taxon>
        <taxon>OSLEUM clade</taxon>
        <taxon>Lecanoromycetidae</taxon>
        <taxon>Lecanorales</taxon>
        <taxon>Lecanorineae</taxon>
        <taxon>Parmeliaceae</taxon>
        <taxon>Alectoria</taxon>
    </lineage>
</organism>
<name>A0A8H3PGF7_9LECA</name>
<reference evidence="2" key="1">
    <citation type="submission" date="2021-03" db="EMBL/GenBank/DDBJ databases">
        <authorList>
            <person name="Tagirdzhanova G."/>
        </authorList>
    </citation>
    <scope>NUCLEOTIDE SEQUENCE</scope>
</reference>
<evidence type="ECO:0000313" key="3">
    <source>
        <dbReference type="Proteomes" id="UP000664203"/>
    </source>
</evidence>
<dbReference type="AlphaFoldDB" id="A0A8H3PGF7"/>